<accession>A0A8B8UE26</accession>
<gene>
    <name evidence="2" type="primary">LOC116668863</name>
</gene>
<dbReference type="GeneID" id="116668863"/>
<evidence type="ECO:0000313" key="2">
    <source>
        <dbReference type="RefSeq" id="XP_032352839.1"/>
    </source>
</evidence>
<dbReference type="AlphaFoldDB" id="A0A8B8UE26"/>
<keyword evidence="1" id="KW-1185">Reference proteome</keyword>
<reference evidence="2" key="1">
    <citation type="submission" date="2025-08" db="UniProtKB">
        <authorList>
            <consortium name="RefSeq"/>
        </authorList>
    </citation>
    <scope>IDENTIFICATION</scope>
    <source>
        <tissue evidence="2">Ear skin</tissue>
    </source>
</reference>
<name>A0A8B8UE26_CAMFR</name>
<sequence>MRPPLCQVGWRGPLGNTAAPDAPRARVVSWGRTTWAPGLVWPWLGLDSLGKCGRPLSGTWHPRGAAGPGSCVWWGLGGHLGGCAWRSAPPACLLHTEAPRVPRGAVVDDSPSRVSLAVPTGEGSSFACYQQVPVGWLHFIPYLALISKKCARSQSMRNPRPSLSLPRPLSLPSPSPLPHPVSLSLLLFIEEMGSKDHFKPFHARDPFHRQRWAETFSFLSGPWARGNGGACQAGEGLAGPHALGWPGSADREGGWSGSVPRPCLSQRHAACWKGVCWERRAPLGRGTDPRCGLPSGASALSQHVLCVWGVRLSPADAGRVSSRSPQP</sequence>
<dbReference type="KEGG" id="cfr:116668863"/>
<protein>
    <submittedName>
        <fullName evidence="2">Uncharacterized protein LOC116668863</fullName>
    </submittedName>
</protein>
<proteinExistence type="predicted"/>
<dbReference type="Proteomes" id="UP000694856">
    <property type="component" value="Chromosome 15"/>
</dbReference>
<evidence type="ECO:0000313" key="1">
    <source>
        <dbReference type="Proteomes" id="UP000694856"/>
    </source>
</evidence>
<dbReference type="RefSeq" id="XP_032352839.1">
    <property type="nucleotide sequence ID" value="XM_032496948.1"/>
</dbReference>
<organism evidence="1 2">
    <name type="scientific">Camelus ferus</name>
    <name type="common">Wild bactrian camel</name>
    <name type="synonym">Camelus bactrianus ferus</name>
    <dbReference type="NCBI Taxonomy" id="419612"/>
    <lineage>
        <taxon>Eukaryota</taxon>
        <taxon>Metazoa</taxon>
        <taxon>Chordata</taxon>
        <taxon>Craniata</taxon>
        <taxon>Vertebrata</taxon>
        <taxon>Euteleostomi</taxon>
        <taxon>Mammalia</taxon>
        <taxon>Eutheria</taxon>
        <taxon>Laurasiatheria</taxon>
        <taxon>Artiodactyla</taxon>
        <taxon>Tylopoda</taxon>
        <taxon>Camelidae</taxon>
        <taxon>Camelus</taxon>
    </lineage>
</organism>